<dbReference type="EMBL" id="BPLR01015323">
    <property type="protein sequence ID" value="GIY75303.1"/>
    <property type="molecule type" value="Genomic_DNA"/>
</dbReference>
<gene>
    <name evidence="1" type="ORF">CEXT_485621</name>
</gene>
<comment type="caution">
    <text evidence="1">The sequence shown here is derived from an EMBL/GenBank/DDBJ whole genome shotgun (WGS) entry which is preliminary data.</text>
</comment>
<keyword evidence="2" id="KW-1185">Reference proteome</keyword>
<organism evidence="1 2">
    <name type="scientific">Caerostris extrusa</name>
    <name type="common">Bark spider</name>
    <name type="synonym">Caerostris bankana</name>
    <dbReference type="NCBI Taxonomy" id="172846"/>
    <lineage>
        <taxon>Eukaryota</taxon>
        <taxon>Metazoa</taxon>
        <taxon>Ecdysozoa</taxon>
        <taxon>Arthropoda</taxon>
        <taxon>Chelicerata</taxon>
        <taxon>Arachnida</taxon>
        <taxon>Araneae</taxon>
        <taxon>Araneomorphae</taxon>
        <taxon>Entelegynae</taxon>
        <taxon>Araneoidea</taxon>
        <taxon>Araneidae</taxon>
        <taxon>Caerostris</taxon>
    </lineage>
</organism>
<sequence length="88" mass="10290">MPIFWEDGIVPQKLEQCIWNVSNKGLVSASFRAPFRVYERKTAITGRLLAWAPFRVYEDRMVNAERVSLLRSKLNSFCVDEINDLVKR</sequence>
<dbReference type="AlphaFoldDB" id="A0AAV4W0V1"/>
<accession>A0AAV4W0V1</accession>
<evidence type="ECO:0000313" key="1">
    <source>
        <dbReference type="EMBL" id="GIY75303.1"/>
    </source>
</evidence>
<name>A0AAV4W0V1_CAEEX</name>
<evidence type="ECO:0008006" key="3">
    <source>
        <dbReference type="Google" id="ProtNLM"/>
    </source>
</evidence>
<protein>
    <recommendedName>
        <fullName evidence="3">Reverse transcriptase</fullName>
    </recommendedName>
</protein>
<dbReference type="Proteomes" id="UP001054945">
    <property type="component" value="Unassembled WGS sequence"/>
</dbReference>
<proteinExistence type="predicted"/>
<reference evidence="1 2" key="1">
    <citation type="submission" date="2021-06" db="EMBL/GenBank/DDBJ databases">
        <title>Caerostris extrusa draft genome.</title>
        <authorList>
            <person name="Kono N."/>
            <person name="Arakawa K."/>
        </authorList>
    </citation>
    <scope>NUCLEOTIDE SEQUENCE [LARGE SCALE GENOMIC DNA]</scope>
</reference>
<evidence type="ECO:0000313" key="2">
    <source>
        <dbReference type="Proteomes" id="UP001054945"/>
    </source>
</evidence>